<dbReference type="InterPro" id="IPR044850">
    <property type="entry name" value="WIH1-like"/>
</dbReference>
<organism evidence="8 9">
    <name type="scientific">Striga hermonthica</name>
    <name type="common">Purple witchweed</name>
    <name type="synonym">Buchnera hermonthica</name>
    <dbReference type="NCBI Taxonomy" id="68872"/>
    <lineage>
        <taxon>Eukaryota</taxon>
        <taxon>Viridiplantae</taxon>
        <taxon>Streptophyta</taxon>
        <taxon>Embryophyta</taxon>
        <taxon>Tracheophyta</taxon>
        <taxon>Spermatophyta</taxon>
        <taxon>Magnoliopsida</taxon>
        <taxon>eudicotyledons</taxon>
        <taxon>Gunneridae</taxon>
        <taxon>Pentapetalae</taxon>
        <taxon>asterids</taxon>
        <taxon>lamiids</taxon>
        <taxon>Lamiales</taxon>
        <taxon>Orobanchaceae</taxon>
        <taxon>Buchnereae</taxon>
        <taxon>Striga</taxon>
    </lineage>
</organism>
<dbReference type="Proteomes" id="UP001153555">
    <property type="component" value="Unassembled WGS sequence"/>
</dbReference>
<evidence type="ECO:0000313" key="8">
    <source>
        <dbReference type="EMBL" id="CAA0832519.1"/>
    </source>
</evidence>
<feature type="compositionally biased region" description="Pro residues" evidence="6">
    <location>
        <begin position="14"/>
        <end position="26"/>
    </location>
</feature>
<dbReference type="Pfam" id="PF12734">
    <property type="entry name" value="CYSTM"/>
    <property type="match status" value="1"/>
</dbReference>
<comment type="subcellular location">
    <subcellularLocation>
        <location evidence="1">Membrane</location>
        <topology evidence="1">Single-pass membrane protein</topology>
    </subcellularLocation>
</comment>
<comment type="similarity">
    <text evidence="2">Belongs to the CYSTM1 family.</text>
</comment>
<dbReference type="GO" id="GO:0005886">
    <property type="term" value="C:plasma membrane"/>
    <property type="evidence" value="ECO:0007669"/>
    <property type="project" value="InterPro"/>
</dbReference>
<keyword evidence="9" id="KW-1185">Reference proteome</keyword>
<feature type="domain" description="Cysteine-rich transmembrane" evidence="7">
    <location>
        <begin position="41"/>
        <end position="82"/>
    </location>
</feature>
<feature type="region of interest" description="Disordered" evidence="6">
    <location>
        <begin position="1"/>
        <end position="28"/>
    </location>
</feature>
<dbReference type="PANTHER" id="PTHR31568">
    <property type="entry name" value="RCG49325, ISOFORM CRA_A"/>
    <property type="match status" value="1"/>
</dbReference>
<evidence type="ECO:0000256" key="1">
    <source>
        <dbReference type="ARBA" id="ARBA00004167"/>
    </source>
</evidence>
<keyword evidence="4" id="KW-1133">Transmembrane helix</keyword>
<evidence type="ECO:0000256" key="3">
    <source>
        <dbReference type="ARBA" id="ARBA00022692"/>
    </source>
</evidence>
<accession>A0A9N7RIV3</accession>
<dbReference type="PANTHER" id="PTHR31568:SF116">
    <property type="entry name" value="PROTEIN CYSTEINE-RICH TRANSMEMBRANE MODULE 1"/>
    <property type="match status" value="1"/>
</dbReference>
<keyword evidence="5" id="KW-0472">Membrane</keyword>
<evidence type="ECO:0000256" key="4">
    <source>
        <dbReference type="ARBA" id="ARBA00022989"/>
    </source>
</evidence>
<evidence type="ECO:0000256" key="2">
    <source>
        <dbReference type="ARBA" id="ARBA00009444"/>
    </source>
</evidence>
<dbReference type="AlphaFoldDB" id="A0A9N7RIV3"/>
<evidence type="ECO:0000313" key="9">
    <source>
        <dbReference type="Proteomes" id="UP001153555"/>
    </source>
</evidence>
<evidence type="ECO:0000256" key="6">
    <source>
        <dbReference type="SAM" id="MobiDB-lite"/>
    </source>
</evidence>
<evidence type="ECO:0000259" key="7">
    <source>
        <dbReference type="Pfam" id="PF12734"/>
    </source>
</evidence>
<reference evidence="8" key="1">
    <citation type="submission" date="2019-12" db="EMBL/GenBank/DDBJ databases">
        <authorList>
            <person name="Scholes J."/>
        </authorList>
    </citation>
    <scope>NUCLEOTIDE SEQUENCE</scope>
</reference>
<proteinExistence type="inferred from homology"/>
<gene>
    <name evidence="8" type="ORF">SHERM_27814</name>
</gene>
<protein>
    <recommendedName>
        <fullName evidence="7">Cysteine-rich transmembrane domain-containing protein</fullName>
    </recommendedName>
</protein>
<dbReference type="InterPro" id="IPR028144">
    <property type="entry name" value="CYSTM_dom"/>
</dbReference>
<comment type="caution">
    <text evidence="8">The sequence shown here is derived from an EMBL/GenBank/DDBJ whole genome shotgun (WGS) entry which is preliminary data.</text>
</comment>
<name>A0A9N7RIV3_STRHE</name>
<sequence>MNISGKHNQAPGAYPTPPTSYPPPPAQSYNGPYVMPPPPIGYPTKENTQLHNVPLETTSKGDSFFKGCLAGLCCCCCLDICF</sequence>
<evidence type="ECO:0000256" key="5">
    <source>
        <dbReference type="ARBA" id="ARBA00023136"/>
    </source>
</evidence>
<dbReference type="EMBL" id="CACSLK010027833">
    <property type="protein sequence ID" value="CAA0832519.1"/>
    <property type="molecule type" value="Genomic_DNA"/>
</dbReference>
<keyword evidence="3" id="KW-0812">Transmembrane</keyword>